<feature type="domain" description="IPT/TIG" evidence="9">
    <location>
        <begin position="8"/>
        <end position="90"/>
    </location>
</feature>
<evidence type="ECO:0000256" key="4">
    <source>
        <dbReference type="ARBA" id="ARBA00022448"/>
    </source>
</evidence>
<dbReference type="GO" id="GO:0007399">
    <property type="term" value="P:nervous system development"/>
    <property type="evidence" value="ECO:0007669"/>
    <property type="project" value="UniProtKB-ARBA"/>
</dbReference>
<dbReference type="InterPro" id="IPR013783">
    <property type="entry name" value="Ig-like_fold"/>
</dbReference>
<evidence type="ECO:0000313" key="11">
    <source>
        <dbReference type="Ensembl" id="ENSCCRP00010039080.1"/>
    </source>
</evidence>
<dbReference type="SUPFAM" id="SSF81296">
    <property type="entry name" value="E set domains"/>
    <property type="match status" value="1"/>
</dbReference>
<proteinExistence type="inferred from homology"/>
<dbReference type="Pfam" id="PF15469">
    <property type="entry name" value="Sec5"/>
    <property type="match status" value="1"/>
</dbReference>
<dbReference type="CDD" id="cd00603">
    <property type="entry name" value="IPT_PCSR"/>
    <property type="match status" value="1"/>
</dbReference>
<comment type="subunit">
    <text evidence="8">Component of the exocyst complex.</text>
</comment>
<keyword evidence="12" id="KW-1185">Reference proteome</keyword>
<dbReference type="InterPro" id="IPR002909">
    <property type="entry name" value="IPT_dom"/>
</dbReference>
<dbReference type="GO" id="GO:0006893">
    <property type="term" value="P:Golgi to plasma membrane transport"/>
    <property type="evidence" value="ECO:0007669"/>
    <property type="project" value="UniProtKB-UniRule"/>
</dbReference>
<comment type="function">
    <text evidence="1 8">Component of the exocyst complex involved in the docking of exocytic vesicles with fusion sites on the plasma membrane.</text>
</comment>
<reference evidence="11" key="1">
    <citation type="submission" date="2025-08" db="UniProtKB">
        <authorList>
            <consortium name="Ensembl"/>
        </authorList>
    </citation>
    <scope>IDENTIFICATION</scope>
</reference>
<evidence type="ECO:0000313" key="12">
    <source>
        <dbReference type="Proteomes" id="UP000694427"/>
    </source>
</evidence>
<protein>
    <recommendedName>
        <fullName evidence="3 8">Exocyst complex component 2</fullName>
    </recommendedName>
</protein>
<evidence type="ECO:0000256" key="5">
    <source>
        <dbReference type="ARBA" id="ARBA00022483"/>
    </source>
</evidence>
<dbReference type="Ensembl" id="ENSCCRT00010042927.1">
    <property type="protein sequence ID" value="ENSCCRP00010039080.1"/>
    <property type="gene ID" value="ENSCCRG00010016690.1"/>
</dbReference>
<evidence type="ECO:0000256" key="6">
    <source>
        <dbReference type="ARBA" id="ARBA00022927"/>
    </source>
</evidence>
<comment type="subunit">
    <text evidence="7">The exocyst complex is composed of EXOC1, EXOC2, EXOC3, EXOC4, EXOC5, EXOC6, EXOC7 and EXOC8. Interacts with EXOC3L1. Interacts with GNEFR/DELGEF; this interaction occurs only in the presence of magnesium or manganese and is stimulated by dCTP or GTP. Interacts with RALA and RALB. Interacts with ARL13B; regulates ARL13B localization to the cilium membrane.</text>
</comment>
<evidence type="ECO:0000259" key="10">
    <source>
        <dbReference type="Pfam" id="PF15469"/>
    </source>
</evidence>
<dbReference type="Proteomes" id="UP000694427">
    <property type="component" value="Unplaced"/>
</dbReference>
<evidence type="ECO:0000256" key="7">
    <source>
        <dbReference type="ARBA" id="ARBA00062534"/>
    </source>
</evidence>
<accession>A0A8C1JXR4</accession>
<dbReference type="InterPro" id="IPR039481">
    <property type="entry name" value="EXOC2/Sec5_N_dom"/>
</dbReference>
<feature type="domain" description="Exocyst complex component EXOC2/Sec5 N-terminal" evidence="10">
    <location>
        <begin position="133"/>
        <end position="848"/>
    </location>
</feature>
<keyword evidence="6 8" id="KW-0653">Protein transport</keyword>
<comment type="similarity">
    <text evidence="2 8">Belongs to the SEC5 family.</text>
</comment>
<dbReference type="InterPro" id="IPR014756">
    <property type="entry name" value="Ig_E-set"/>
</dbReference>
<dbReference type="AlphaFoldDB" id="A0A8C1JXR4"/>
<name>A0A8C1JXR4_CYPCA</name>
<evidence type="ECO:0000256" key="1">
    <source>
        <dbReference type="ARBA" id="ARBA00002660"/>
    </source>
</evidence>
<evidence type="ECO:0000256" key="8">
    <source>
        <dbReference type="RuleBase" id="RU365069"/>
    </source>
</evidence>
<dbReference type="InterPro" id="IPR029175">
    <property type="entry name" value="EXOC2/Sec5"/>
</dbReference>
<keyword evidence="4 8" id="KW-0813">Transport</keyword>
<dbReference type="GO" id="GO:0006887">
    <property type="term" value="P:exocytosis"/>
    <property type="evidence" value="ECO:0007669"/>
    <property type="project" value="UniProtKB-KW"/>
</dbReference>
<keyword evidence="5 8" id="KW-0268">Exocytosis</keyword>
<dbReference type="Gene3D" id="2.60.40.10">
    <property type="entry name" value="Immunoglobulins"/>
    <property type="match status" value="1"/>
</dbReference>
<sequence>MSPARQPPLVTGISPNEGAPWTKVTIRGENLGTGANDLIGLSICGHNCLLTAEWMSASKIVCRVGPAKDDKGEIIVTTKSGGHGTSTVSFKLLKPERIGILDQSAVWVDELNYYDMRTDRNKGISPLSLRPANPLGIDIDKGKVPLKDLENMFPSMSGDFTSENFSATWYLIENHSSTRSQLRAAVGNLKKQASKKNEGSLAYVKGGLSTFFEAQDALAAIHQKLESDGTEKVEGSMTQRLENVLNRASETADTLFQEVLGRKDKADSTRNALNVLQRFKFLFNLPLNIERNIQKGDYDVVINDYEKAKSLFGNTEVPVFKKVYSEVETRIEALRKLLLDKLLETPSTLHDQKRYIRYLSDLHAPGDPAWQCIVAQHKWILQLMQNCKEDYIKEQKGTHTYSPLSLELDRSSALNRISLSAPVKRGGSFQTPKDDCDFATKDVVISQLPNFWKLWISYVNGSLFSETGEKSGQVEKLKKNARQRQNDFKGMIEEVTRRLVQLVRGALLPSSLTEQQLRQYGGWDTKTPLSGVWLTQVIHTVRLSHEALSALEIPNDLLQVIQDLLQDLRVHCLLTTLQHTEEDVKRLAEKEDWVVDNEGITSLPAQFEQCMVQMLQSLKEPMECKPGEINIFNLDVVQDKACEQCVSIMKVFIKCLEHLSTKEQHLLIILSNCQYLERHTFLNLAEHLEKNGFTTAEKIIRVSIEALRQLDEYLFETYIEKKSDPIVGSLEPGIYAGYFDWKDCLPPTGVRSYLKEALVSIISVHAEVFTVSKELVSRVISKITEAVAEEMSRLMQCVSSFSKNGALQARLEICALQDAIEPYLTTESLTSFKQALEALPQLQSGADKNEHSV</sequence>
<dbReference type="Pfam" id="PF01833">
    <property type="entry name" value="TIG"/>
    <property type="match status" value="1"/>
</dbReference>
<reference evidence="11" key="2">
    <citation type="submission" date="2025-09" db="UniProtKB">
        <authorList>
            <consortium name="Ensembl"/>
        </authorList>
    </citation>
    <scope>IDENTIFICATION</scope>
</reference>
<evidence type="ECO:0000259" key="9">
    <source>
        <dbReference type="Pfam" id="PF01833"/>
    </source>
</evidence>
<organism evidence="11 12">
    <name type="scientific">Cyprinus carpio</name>
    <name type="common">Common carp</name>
    <dbReference type="NCBI Taxonomy" id="7962"/>
    <lineage>
        <taxon>Eukaryota</taxon>
        <taxon>Metazoa</taxon>
        <taxon>Chordata</taxon>
        <taxon>Craniata</taxon>
        <taxon>Vertebrata</taxon>
        <taxon>Euteleostomi</taxon>
        <taxon>Actinopterygii</taxon>
        <taxon>Neopterygii</taxon>
        <taxon>Teleostei</taxon>
        <taxon>Ostariophysi</taxon>
        <taxon>Cypriniformes</taxon>
        <taxon>Cyprinidae</taxon>
        <taxon>Cyprininae</taxon>
        <taxon>Cyprinus</taxon>
    </lineage>
</organism>
<evidence type="ECO:0000256" key="3">
    <source>
        <dbReference type="ARBA" id="ARBA00017526"/>
    </source>
</evidence>
<dbReference type="GO" id="GO:0015031">
    <property type="term" value="P:protein transport"/>
    <property type="evidence" value="ECO:0007669"/>
    <property type="project" value="UniProtKB-KW"/>
</dbReference>
<evidence type="ECO:0000256" key="2">
    <source>
        <dbReference type="ARBA" id="ARBA00010578"/>
    </source>
</evidence>
<dbReference type="GO" id="GO:0000145">
    <property type="term" value="C:exocyst"/>
    <property type="evidence" value="ECO:0007669"/>
    <property type="project" value="UniProtKB-UniRule"/>
</dbReference>
<dbReference type="PANTHER" id="PTHR13043">
    <property type="entry name" value="EXOCYST COMPLEX COMPONENT SEC5"/>
    <property type="match status" value="1"/>
</dbReference>
<dbReference type="FunFam" id="2.60.40.10:FF:000196">
    <property type="entry name" value="Exocyst complex component 2"/>
    <property type="match status" value="1"/>
</dbReference>
<dbReference type="PANTHER" id="PTHR13043:SF1">
    <property type="entry name" value="EXOCYST COMPLEX COMPONENT 2"/>
    <property type="match status" value="1"/>
</dbReference>